<accession>A0ABT3YQB6</accession>
<keyword evidence="2" id="KW-1185">Reference proteome</keyword>
<protein>
    <submittedName>
        <fullName evidence="1">M23 family metallopeptidase</fullName>
    </submittedName>
</protein>
<dbReference type="CDD" id="cd12797">
    <property type="entry name" value="M23_peptidase"/>
    <property type="match status" value="1"/>
</dbReference>
<dbReference type="Gene3D" id="2.70.70.10">
    <property type="entry name" value="Glucose Permease (Domain IIA)"/>
    <property type="match status" value="1"/>
</dbReference>
<evidence type="ECO:0000313" key="1">
    <source>
        <dbReference type="EMBL" id="MCY0107691.1"/>
    </source>
</evidence>
<evidence type="ECO:0000313" key="2">
    <source>
        <dbReference type="Proteomes" id="UP001207830"/>
    </source>
</evidence>
<dbReference type="SUPFAM" id="SSF53955">
    <property type="entry name" value="Lysozyme-like"/>
    <property type="match status" value="1"/>
</dbReference>
<dbReference type="Gene3D" id="1.10.530.10">
    <property type="match status" value="1"/>
</dbReference>
<proteinExistence type="predicted"/>
<dbReference type="RefSeq" id="WP_267795788.1">
    <property type="nucleotide sequence ID" value="NZ_JANIGP010000002.1"/>
</dbReference>
<sequence length="769" mass="86355">MLISPPFLPAPTAGESDEAYLNRAMLCGEPGDGFFPISFDLNWHGGTHLKAPLLAGKVLPVRAIADGKLAYFRQPTPVDTADDAPLNYGGWTDNGCIVLRHETEIGEGESSKVVFYSIYMHLSKISLVNPKVDMRVYRKDIIGESGKIYGVPNKIHFEIIADDAQIPHLFGRTERELMYQTKAGRTDSCWGDMHFYLPPEVIGYSQPAANWTDQNSAGDCLARPPEDLFVRMHYEKGQCVLSTYTLEGKCIGEHKESEGFEYDLFEIAGSRYPACPSAGYEMLRFGRVLGPDSLTPANAAHWRQVALPTGVAWFNLNASTVTCFSDADFPHWLGWKLIDDDTDEDSHCQSPYLRALLKLDEDPLFPPSRSIVEISKSPDFKHAPAKPEEDHVYSKSFRIKKHNQEIIQKEESRKQLEKCVFKFPSEWGRENFDTRYGWLLSDSELGPAMPKIDYNQLKEHQKAMAFWEDAGLKDIKAKHWHFPPKEFIHVFRKCGWLSGEELTQLLPTSALRIKDSNLVSEGVTLSAVAQQNIGDLKRPLNKALQKFLVANSTLRMAAFFGNATQETQWLGKMHENNSSAKYFPWDGRGLLQLTWPGNYVKYWKFRGRKVPSPLVSALTAAHKSADNTGSNSHLADSQLTPKGLTAEMIRWRDDVEKKPVDATNSAGAYWAWTQAAKLADKSPVMERVVKESGGKQFVYYSCEVFGQVAATVNFGSPVHDVTKINKVNGIIARNQAYTNALVVLTEQMNFPDASGKISELPDPFKARRQ</sequence>
<reference evidence="1 2" key="1">
    <citation type="submission" date="2022-07" db="EMBL/GenBank/DDBJ databases">
        <title>Characterization of plant growth promoting rhizobacteria (PGPR) for use as bioinoculants in agriculture.</title>
        <authorList>
            <person name="Hassen A.I."/>
            <person name="Pierneef R."/>
        </authorList>
    </citation>
    <scope>NUCLEOTIDE SEQUENCE [LARGE SCALE GENOMIC DNA]</scope>
    <source>
        <strain evidence="1 2">SARCC-3054</strain>
    </source>
</reference>
<dbReference type="EMBL" id="JANIGP010000002">
    <property type="protein sequence ID" value="MCY0107691.1"/>
    <property type="molecule type" value="Genomic_DNA"/>
</dbReference>
<organism evidence="1 2">
    <name type="scientific">Pseudomonas monsensis</name>
    <dbReference type="NCBI Taxonomy" id="2745509"/>
    <lineage>
        <taxon>Bacteria</taxon>
        <taxon>Pseudomonadati</taxon>
        <taxon>Pseudomonadota</taxon>
        <taxon>Gammaproteobacteria</taxon>
        <taxon>Pseudomonadales</taxon>
        <taxon>Pseudomonadaceae</taxon>
        <taxon>Pseudomonas</taxon>
    </lineage>
</organism>
<comment type="caution">
    <text evidence="1">The sequence shown here is derived from an EMBL/GenBank/DDBJ whole genome shotgun (WGS) entry which is preliminary data.</text>
</comment>
<dbReference type="InterPro" id="IPR023346">
    <property type="entry name" value="Lysozyme-like_dom_sf"/>
</dbReference>
<dbReference type="Proteomes" id="UP001207830">
    <property type="component" value="Unassembled WGS sequence"/>
</dbReference>
<dbReference type="InterPro" id="IPR011055">
    <property type="entry name" value="Dup_hybrid_motif"/>
</dbReference>
<gene>
    <name evidence="1" type="ORF">NQF78_05155</name>
</gene>
<name>A0ABT3YQB6_9PSED</name>